<comment type="subcellular location">
    <subcellularLocation>
        <location evidence="1">Membrane</location>
        <topology evidence="1">Multi-pass membrane protein</topology>
    </subcellularLocation>
</comment>
<keyword evidence="8" id="KW-1185">Reference proteome</keyword>
<organism evidence="7 8">
    <name type="scientific">Polarella glacialis</name>
    <name type="common">Dinoflagellate</name>
    <dbReference type="NCBI Taxonomy" id="89957"/>
    <lineage>
        <taxon>Eukaryota</taxon>
        <taxon>Sar</taxon>
        <taxon>Alveolata</taxon>
        <taxon>Dinophyceae</taxon>
        <taxon>Suessiales</taxon>
        <taxon>Suessiaceae</taxon>
        <taxon>Polarella</taxon>
    </lineage>
</organism>
<evidence type="ECO:0000256" key="1">
    <source>
        <dbReference type="ARBA" id="ARBA00004141"/>
    </source>
</evidence>
<evidence type="ECO:0000256" key="4">
    <source>
        <dbReference type="ARBA" id="ARBA00023136"/>
    </source>
</evidence>
<dbReference type="AlphaFoldDB" id="A0A813EF10"/>
<name>A0A813EF10_POLGL</name>
<accession>A0A813EF10</accession>
<dbReference type="Proteomes" id="UP000654075">
    <property type="component" value="Unassembled WGS sequence"/>
</dbReference>
<feature type="transmembrane region" description="Helical" evidence="6">
    <location>
        <begin position="130"/>
        <end position="151"/>
    </location>
</feature>
<dbReference type="GO" id="GO:0000139">
    <property type="term" value="C:Golgi membrane"/>
    <property type="evidence" value="ECO:0007669"/>
    <property type="project" value="InterPro"/>
</dbReference>
<dbReference type="GO" id="GO:0015165">
    <property type="term" value="F:pyrimidine nucleotide-sugar transmembrane transporter activity"/>
    <property type="evidence" value="ECO:0007669"/>
    <property type="project" value="InterPro"/>
</dbReference>
<keyword evidence="4 6" id="KW-0472">Membrane</keyword>
<feature type="region of interest" description="Disordered" evidence="5">
    <location>
        <begin position="426"/>
        <end position="459"/>
    </location>
</feature>
<feature type="transmembrane region" description="Helical" evidence="6">
    <location>
        <begin position="157"/>
        <end position="177"/>
    </location>
</feature>
<evidence type="ECO:0000313" key="8">
    <source>
        <dbReference type="Proteomes" id="UP000654075"/>
    </source>
</evidence>
<evidence type="ECO:0000256" key="6">
    <source>
        <dbReference type="SAM" id="Phobius"/>
    </source>
</evidence>
<reference evidence="7" key="1">
    <citation type="submission" date="2021-02" db="EMBL/GenBank/DDBJ databases">
        <authorList>
            <person name="Dougan E. K."/>
            <person name="Rhodes N."/>
            <person name="Thang M."/>
            <person name="Chan C."/>
        </authorList>
    </citation>
    <scope>NUCLEOTIDE SEQUENCE</scope>
</reference>
<feature type="transmembrane region" description="Helical" evidence="6">
    <location>
        <begin position="184"/>
        <end position="203"/>
    </location>
</feature>
<evidence type="ECO:0000256" key="5">
    <source>
        <dbReference type="SAM" id="MobiDB-lite"/>
    </source>
</evidence>
<dbReference type="Pfam" id="PF04142">
    <property type="entry name" value="Nuc_sug_transp"/>
    <property type="match status" value="1"/>
</dbReference>
<dbReference type="PANTHER" id="PTHR10231">
    <property type="entry name" value="NUCLEOTIDE-SUGAR TRANSMEMBRANE TRANSPORTER"/>
    <property type="match status" value="1"/>
</dbReference>
<gene>
    <name evidence="7" type="ORF">PGLA1383_LOCUS17505</name>
</gene>
<proteinExistence type="predicted"/>
<dbReference type="EMBL" id="CAJNNV010010842">
    <property type="protein sequence ID" value="CAE8599135.1"/>
    <property type="molecule type" value="Genomic_DNA"/>
</dbReference>
<comment type="caution">
    <text evidence="7">The sequence shown here is derived from an EMBL/GenBank/DDBJ whole genome shotgun (WGS) entry which is preliminary data.</text>
</comment>
<evidence type="ECO:0000256" key="3">
    <source>
        <dbReference type="ARBA" id="ARBA00022989"/>
    </source>
</evidence>
<feature type="transmembrane region" description="Helical" evidence="6">
    <location>
        <begin position="95"/>
        <end position="118"/>
    </location>
</feature>
<keyword evidence="3 6" id="KW-1133">Transmembrane helix</keyword>
<protein>
    <submittedName>
        <fullName evidence="7">Uncharacterized protein</fullName>
    </submittedName>
</protein>
<sequence length="459" mass="47629">MELPEFRLPESPGEPRGASPCRFLGVGGSSPEGLSLDSLEIDQSDAEAQLLVPAEGVGGGGFCSKQIALIVTCVLVDALAPLAQEQASRSSPGAVLVLAETLTYFLGGLALAALREGVSGLRRCMQPWRYLAFMPASLAFSFAAFMTYPAVRGFGASQFYLLAQLRVAIIAVVVRIRSGVRQPLYVWLSLVQLVAGMVVLVWYKATSVATDAGCGRAAEAALRASGVVSPLSSLHVSRTGGSVEVEVSQAEDLDSLLGAIICMFGVIVTSAFGTVYLERQLKASSKDPLFIQLHQLNAVGVTGAILVALQTGVQDVHTDSAAVGGELMSAAGHAIESDLQVFFPFKVILSVSCVVARGALNGTILKQLDALTKGLIDVTAIVLCTVIQVWAQGKATDGTTVGLQMLILLSVLGFAVARTDGPAIGTTAIGGPHSPSPSNQPYAPPSRCGPSRVGPVKAL</sequence>
<dbReference type="OrthoDB" id="442777at2759"/>
<evidence type="ECO:0000313" key="7">
    <source>
        <dbReference type="EMBL" id="CAE8599135.1"/>
    </source>
</evidence>
<dbReference type="InterPro" id="IPR007271">
    <property type="entry name" value="Nuc_sug_transpt"/>
</dbReference>
<evidence type="ECO:0000256" key="2">
    <source>
        <dbReference type="ARBA" id="ARBA00022692"/>
    </source>
</evidence>
<feature type="transmembrane region" description="Helical" evidence="6">
    <location>
        <begin position="256"/>
        <end position="277"/>
    </location>
</feature>
<keyword evidence="2 6" id="KW-0812">Transmembrane</keyword>